<dbReference type="InterPro" id="IPR050498">
    <property type="entry name" value="Ycf3"/>
</dbReference>
<evidence type="ECO:0000313" key="4">
    <source>
        <dbReference type="Proteomes" id="UP000646523"/>
    </source>
</evidence>
<protein>
    <recommendedName>
        <fullName evidence="5">Tetratricopeptide repeat protein</fullName>
    </recommendedName>
</protein>
<dbReference type="InterPro" id="IPR019734">
    <property type="entry name" value="TPR_rpt"/>
</dbReference>
<proteinExistence type="predicted"/>
<keyword evidence="2" id="KW-0802">TPR repeat</keyword>
<keyword evidence="4" id="KW-1185">Reference proteome</keyword>
<comment type="caution">
    <text evidence="3">The sequence shown here is derived from an EMBL/GenBank/DDBJ whole genome shotgun (WGS) entry which is preliminary data.</text>
</comment>
<evidence type="ECO:0008006" key="5">
    <source>
        <dbReference type="Google" id="ProtNLM"/>
    </source>
</evidence>
<reference evidence="3" key="2">
    <citation type="submission" date="2020-09" db="EMBL/GenBank/DDBJ databases">
        <authorList>
            <person name="Sun Q."/>
            <person name="Zhou Y."/>
        </authorList>
    </citation>
    <scope>NUCLEOTIDE SEQUENCE</scope>
    <source>
        <strain evidence="3">CGMCC 4.7368</strain>
    </source>
</reference>
<dbReference type="SUPFAM" id="SSF48452">
    <property type="entry name" value="TPR-like"/>
    <property type="match status" value="2"/>
</dbReference>
<evidence type="ECO:0000313" key="3">
    <source>
        <dbReference type="EMBL" id="GGO81023.1"/>
    </source>
</evidence>
<dbReference type="RefSeq" id="WP_189128415.1">
    <property type="nucleotide sequence ID" value="NZ_BMNH01000034.1"/>
</dbReference>
<accession>A0A917ZDX1</accession>
<dbReference type="Gene3D" id="1.25.40.10">
    <property type="entry name" value="Tetratricopeptide repeat domain"/>
    <property type="match status" value="2"/>
</dbReference>
<evidence type="ECO:0000256" key="2">
    <source>
        <dbReference type="ARBA" id="ARBA00022803"/>
    </source>
</evidence>
<dbReference type="InterPro" id="IPR011990">
    <property type="entry name" value="TPR-like_helical_dom_sf"/>
</dbReference>
<dbReference type="PANTHER" id="PTHR44858:SF1">
    <property type="entry name" value="UDP-N-ACETYLGLUCOSAMINE--PEPTIDE N-ACETYLGLUCOSAMINYLTRANSFERASE SPINDLY-RELATED"/>
    <property type="match status" value="1"/>
</dbReference>
<evidence type="ECO:0000256" key="1">
    <source>
        <dbReference type="ARBA" id="ARBA00022737"/>
    </source>
</evidence>
<organism evidence="3 4">
    <name type="scientific">Nonomuraea cavernae</name>
    <dbReference type="NCBI Taxonomy" id="2045107"/>
    <lineage>
        <taxon>Bacteria</taxon>
        <taxon>Bacillati</taxon>
        <taxon>Actinomycetota</taxon>
        <taxon>Actinomycetes</taxon>
        <taxon>Streptosporangiales</taxon>
        <taxon>Streptosporangiaceae</taxon>
        <taxon>Nonomuraea</taxon>
    </lineage>
</organism>
<reference evidence="3" key="1">
    <citation type="journal article" date="2014" name="Int. J. Syst. Evol. Microbiol.">
        <title>Complete genome sequence of Corynebacterium casei LMG S-19264T (=DSM 44701T), isolated from a smear-ripened cheese.</title>
        <authorList>
            <consortium name="US DOE Joint Genome Institute (JGI-PGF)"/>
            <person name="Walter F."/>
            <person name="Albersmeier A."/>
            <person name="Kalinowski J."/>
            <person name="Ruckert C."/>
        </authorList>
    </citation>
    <scope>NUCLEOTIDE SEQUENCE</scope>
    <source>
        <strain evidence="3">CGMCC 4.7368</strain>
    </source>
</reference>
<dbReference type="AlphaFoldDB" id="A0A917ZDX1"/>
<dbReference type="Pfam" id="PF13432">
    <property type="entry name" value="TPR_16"/>
    <property type="match status" value="1"/>
</dbReference>
<dbReference type="PANTHER" id="PTHR44858">
    <property type="entry name" value="TETRATRICOPEPTIDE REPEAT PROTEIN 6"/>
    <property type="match status" value="1"/>
</dbReference>
<dbReference type="EMBL" id="BMNH01000034">
    <property type="protein sequence ID" value="GGO81023.1"/>
    <property type="molecule type" value="Genomic_DNA"/>
</dbReference>
<sequence length="288" mass="30169">MSGADASPLSGPSAQELASVWAAAEAALRAGDLATARFHATSIAEKSRSRGLQRRFGGAYRLLGRIARADGDVESAERAFRTALLTYTLLEDGCAAAHVLAEMAQTRLGAGHFGAATDLSRQAVQRAPGDVRALTVLGYAQWLSGSPADGASAFEQALHINRDAASALAGRGQIRADLGDHHGALADLGRALSLGLSPSDEADVRSARALALAGLGERDAAEAELAHALALAPDRVRTRLRRARIRAVTGDTEQALRDLEEIRFTDTAPVEQATARRALAGLRRTLSP</sequence>
<dbReference type="Proteomes" id="UP000646523">
    <property type="component" value="Unassembled WGS sequence"/>
</dbReference>
<gene>
    <name evidence="3" type="ORF">GCM10012289_69010</name>
</gene>
<keyword evidence="1" id="KW-0677">Repeat</keyword>
<dbReference type="SMART" id="SM00028">
    <property type="entry name" value="TPR"/>
    <property type="match status" value="5"/>
</dbReference>
<name>A0A917ZDX1_9ACTN</name>